<feature type="signal peptide" evidence="2">
    <location>
        <begin position="1"/>
        <end position="22"/>
    </location>
</feature>
<reference evidence="4 5" key="3">
    <citation type="submission" date="2019-03" db="EMBL/GenBank/DDBJ databases">
        <title>Genomic Encyclopedia of Type Strains, Phase IV (KMG-IV): sequencing the most valuable type-strain genomes for metagenomic binning, comparative biology and taxonomic classification.</title>
        <authorList>
            <person name="Goeker M."/>
        </authorList>
    </citation>
    <scope>NUCLEOTIDE SEQUENCE [LARGE SCALE GENOMIC DNA]</scope>
    <source>
        <strain evidence="4 5">DSM 103236</strain>
    </source>
</reference>
<organism evidence="4 5">
    <name type="scientific">Pedobacter psychrotolerans</name>
    <dbReference type="NCBI Taxonomy" id="1843235"/>
    <lineage>
        <taxon>Bacteria</taxon>
        <taxon>Pseudomonadati</taxon>
        <taxon>Bacteroidota</taxon>
        <taxon>Sphingobacteriia</taxon>
        <taxon>Sphingobacteriales</taxon>
        <taxon>Sphingobacteriaceae</taxon>
        <taxon>Pedobacter</taxon>
    </lineage>
</organism>
<proteinExistence type="predicted"/>
<accession>A0A4R2HIT7</accession>
<dbReference type="Proteomes" id="UP000622648">
    <property type="component" value="Unassembled WGS sequence"/>
</dbReference>
<feature type="region of interest" description="Disordered" evidence="1">
    <location>
        <begin position="115"/>
        <end position="182"/>
    </location>
</feature>
<dbReference type="EMBL" id="BMJO01000003">
    <property type="protein sequence ID" value="GGE52146.1"/>
    <property type="molecule type" value="Genomic_DNA"/>
</dbReference>
<feature type="chain" id="PRO_5020345530" description="YXWGXW repeat-containing protein" evidence="2">
    <location>
        <begin position="23"/>
        <end position="182"/>
    </location>
</feature>
<gene>
    <name evidence="4" type="ORF">EV200_102256</name>
    <name evidence="3" type="ORF">GCM10011413_18100</name>
</gene>
<dbReference type="AlphaFoldDB" id="A0A4R2HIT7"/>
<evidence type="ECO:0000313" key="6">
    <source>
        <dbReference type="Proteomes" id="UP000622648"/>
    </source>
</evidence>
<sequence length="182" mass="20746">MKRIIFAVLLGVASINSMSVKAQTSVSINIGQQPEWGPSGYNHVDYYYMPDIDAYYNVPAKQYIYQENGAWVWRNNLPSRYSNYDLYSGYKVVMNKNKPYLSHSSHVSQYSKYKNYQSKQPVIRNSHDNRGGDNGNRNNNQSAKPSKSKPAQINKGNNQNNRGAKNENQRGGNDNANRKGRN</sequence>
<keyword evidence="2" id="KW-0732">Signal</keyword>
<reference evidence="3" key="4">
    <citation type="submission" date="2024-05" db="EMBL/GenBank/DDBJ databases">
        <authorList>
            <person name="Sun Q."/>
            <person name="Zhou Y."/>
        </authorList>
    </citation>
    <scope>NUCLEOTIDE SEQUENCE</scope>
    <source>
        <strain evidence="3">CGMCC 1.15644</strain>
    </source>
</reference>
<name>A0A4R2HIT7_9SPHI</name>
<evidence type="ECO:0000313" key="4">
    <source>
        <dbReference type="EMBL" id="TCO28839.1"/>
    </source>
</evidence>
<dbReference type="RefSeq" id="WP_132529882.1">
    <property type="nucleotide sequence ID" value="NZ_BMJO01000003.1"/>
</dbReference>
<dbReference type="Proteomes" id="UP000295684">
    <property type="component" value="Unassembled WGS sequence"/>
</dbReference>
<dbReference type="OrthoDB" id="799522at2"/>
<feature type="compositionally biased region" description="Polar residues" evidence="1">
    <location>
        <begin position="141"/>
        <end position="163"/>
    </location>
</feature>
<reference evidence="6" key="2">
    <citation type="journal article" date="2019" name="Int. J. Syst. Evol. Microbiol.">
        <title>The Global Catalogue of Microorganisms (GCM) 10K type strain sequencing project: providing services to taxonomists for standard genome sequencing and annotation.</title>
        <authorList>
            <consortium name="The Broad Institute Genomics Platform"/>
            <consortium name="The Broad Institute Genome Sequencing Center for Infectious Disease"/>
            <person name="Wu L."/>
            <person name="Ma J."/>
        </authorList>
    </citation>
    <scope>NUCLEOTIDE SEQUENCE [LARGE SCALE GENOMIC DNA]</scope>
    <source>
        <strain evidence="6">CGMCC 1.15644</strain>
    </source>
</reference>
<evidence type="ECO:0000313" key="5">
    <source>
        <dbReference type="Proteomes" id="UP000295684"/>
    </source>
</evidence>
<evidence type="ECO:0000256" key="2">
    <source>
        <dbReference type="SAM" id="SignalP"/>
    </source>
</evidence>
<evidence type="ECO:0000313" key="3">
    <source>
        <dbReference type="EMBL" id="GGE52146.1"/>
    </source>
</evidence>
<reference evidence="3" key="1">
    <citation type="journal article" date="2014" name="Int. J. Syst. Evol. Microbiol.">
        <title>Complete genome of a new Firmicutes species belonging to the dominant human colonic microbiota ('Ruminococcus bicirculans') reveals two chromosomes and a selective capacity to utilize plant glucans.</title>
        <authorList>
            <consortium name="NISC Comparative Sequencing Program"/>
            <person name="Wegmann U."/>
            <person name="Louis P."/>
            <person name="Goesmann A."/>
            <person name="Henrissat B."/>
            <person name="Duncan S.H."/>
            <person name="Flint H.J."/>
        </authorList>
    </citation>
    <scope>NUCLEOTIDE SEQUENCE</scope>
    <source>
        <strain evidence="3">CGMCC 1.15644</strain>
    </source>
</reference>
<keyword evidence="6" id="KW-1185">Reference proteome</keyword>
<dbReference type="EMBL" id="SLWO01000002">
    <property type="protein sequence ID" value="TCO28839.1"/>
    <property type="molecule type" value="Genomic_DNA"/>
</dbReference>
<evidence type="ECO:0008006" key="7">
    <source>
        <dbReference type="Google" id="ProtNLM"/>
    </source>
</evidence>
<evidence type="ECO:0000256" key="1">
    <source>
        <dbReference type="SAM" id="MobiDB-lite"/>
    </source>
</evidence>
<protein>
    <recommendedName>
        <fullName evidence="7">YXWGXW repeat-containing protein</fullName>
    </recommendedName>
</protein>
<comment type="caution">
    <text evidence="4">The sequence shown here is derived from an EMBL/GenBank/DDBJ whole genome shotgun (WGS) entry which is preliminary data.</text>
</comment>